<dbReference type="eggNOG" id="ENOG502QWD6">
    <property type="taxonomic scope" value="Eukaryota"/>
</dbReference>
<dbReference type="InParanoid" id="A8NY96"/>
<dbReference type="Proteomes" id="UP000001861">
    <property type="component" value="Unassembled WGS sequence"/>
</dbReference>
<dbReference type="RefSeq" id="XP_001837376.2">
    <property type="nucleotide sequence ID" value="XM_001837324.2"/>
</dbReference>
<proteinExistence type="predicted"/>
<dbReference type="EMBL" id="AACS02000005">
    <property type="protein sequence ID" value="EAU84292.2"/>
    <property type="molecule type" value="Genomic_DNA"/>
</dbReference>
<name>A8NY96_COPC7</name>
<dbReference type="InterPro" id="IPR009959">
    <property type="entry name" value="Cyclase_SnoaL-like"/>
</dbReference>
<dbReference type="HOGENOM" id="CLU_032662_0_0_1"/>
<dbReference type="VEuPathDB" id="FungiDB:CC1G_01288"/>
<keyword evidence="2" id="KW-1185">Reference proteome</keyword>
<dbReference type="PANTHER" id="PTHR38436:SF3">
    <property type="entry name" value="CARBOXYMETHYLENEBUTENOLIDASE-RELATED"/>
    <property type="match status" value="1"/>
</dbReference>
<protein>
    <submittedName>
        <fullName evidence="1">Dienelactone hydrolase</fullName>
    </submittedName>
</protein>
<evidence type="ECO:0000313" key="1">
    <source>
        <dbReference type="EMBL" id="EAU84292.2"/>
    </source>
</evidence>
<organism evidence="1 2">
    <name type="scientific">Coprinopsis cinerea (strain Okayama-7 / 130 / ATCC MYA-4618 / FGSC 9003)</name>
    <name type="common">Inky cap fungus</name>
    <name type="synonym">Hormographiella aspergillata</name>
    <dbReference type="NCBI Taxonomy" id="240176"/>
    <lineage>
        <taxon>Eukaryota</taxon>
        <taxon>Fungi</taxon>
        <taxon>Dikarya</taxon>
        <taxon>Basidiomycota</taxon>
        <taxon>Agaricomycotina</taxon>
        <taxon>Agaricomycetes</taxon>
        <taxon>Agaricomycetidae</taxon>
        <taxon>Agaricales</taxon>
        <taxon>Agaricineae</taxon>
        <taxon>Psathyrellaceae</taxon>
        <taxon>Coprinopsis</taxon>
    </lineage>
</organism>
<dbReference type="KEGG" id="cci:CC1G_01288"/>
<dbReference type="OMA" id="PSNQMFE"/>
<dbReference type="STRING" id="240176.A8NY96"/>
<dbReference type="SUPFAM" id="SSF54427">
    <property type="entry name" value="NTF2-like"/>
    <property type="match status" value="1"/>
</dbReference>
<gene>
    <name evidence="1" type="ORF">CC1G_01288</name>
</gene>
<dbReference type="OrthoDB" id="5440at2759"/>
<dbReference type="PANTHER" id="PTHR38436">
    <property type="entry name" value="POLYKETIDE CYCLASE SNOAL-LIKE DOMAIN"/>
    <property type="match status" value="1"/>
</dbReference>
<dbReference type="GO" id="GO:0030638">
    <property type="term" value="P:polyketide metabolic process"/>
    <property type="evidence" value="ECO:0007669"/>
    <property type="project" value="InterPro"/>
</dbReference>
<reference evidence="1 2" key="1">
    <citation type="journal article" date="2010" name="Proc. Natl. Acad. Sci. U.S.A.">
        <title>Insights into evolution of multicellular fungi from the assembled chromosomes of the mushroom Coprinopsis cinerea (Coprinus cinereus).</title>
        <authorList>
            <person name="Stajich J.E."/>
            <person name="Wilke S.K."/>
            <person name="Ahren D."/>
            <person name="Au C.H."/>
            <person name="Birren B.W."/>
            <person name="Borodovsky M."/>
            <person name="Burns C."/>
            <person name="Canback B."/>
            <person name="Casselton L.A."/>
            <person name="Cheng C.K."/>
            <person name="Deng J."/>
            <person name="Dietrich F.S."/>
            <person name="Fargo D.C."/>
            <person name="Farman M.L."/>
            <person name="Gathman A.C."/>
            <person name="Goldberg J."/>
            <person name="Guigo R."/>
            <person name="Hoegger P.J."/>
            <person name="Hooker J.B."/>
            <person name="Huggins A."/>
            <person name="James T.Y."/>
            <person name="Kamada T."/>
            <person name="Kilaru S."/>
            <person name="Kodira C."/>
            <person name="Kues U."/>
            <person name="Kupfer D."/>
            <person name="Kwan H.S."/>
            <person name="Lomsadze A."/>
            <person name="Li W."/>
            <person name="Lilly W.W."/>
            <person name="Ma L.J."/>
            <person name="Mackey A.J."/>
            <person name="Manning G."/>
            <person name="Martin F."/>
            <person name="Muraguchi H."/>
            <person name="Natvig D.O."/>
            <person name="Palmerini H."/>
            <person name="Ramesh M.A."/>
            <person name="Rehmeyer C.J."/>
            <person name="Roe B.A."/>
            <person name="Shenoy N."/>
            <person name="Stanke M."/>
            <person name="Ter-Hovhannisyan V."/>
            <person name="Tunlid A."/>
            <person name="Velagapudi R."/>
            <person name="Vision T.J."/>
            <person name="Zeng Q."/>
            <person name="Zolan M.E."/>
            <person name="Pukkila P.J."/>
        </authorList>
    </citation>
    <scope>NUCLEOTIDE SEQUENCE [LARGE SCALE GENOMIC DNA]</scope>
    <source>
        <strain evidence="2">Okayama-7 / 130 / ATCC MYA-4618 / FGSC 9003</strain>
    </source>
</reference>
<accession>A8NY96</accession>
<sequence>MLTGSGPFQTGRAVRRVQAAWTEGLSWLTVEGQSSRGSGYGNAISLGSPERRLLDLDQMGAPAFYDPNSPDEQPVALPNAPIRRINDHIGLQPPLSRRGHGPGVLLFLNSTKGVERSPKPLDPGPVQKWAEEGFAVAFTTGIPSGSTVQKLLTEAENAFRESPEIVDIQNKFAVIGSPDASHLTKPTLLHTRQDETVKITNELVQKHSYPVASGTFVLPTSADYDPGSASVAHTRSLVFLRKHLGGPHFDLEAIWDEHCYFEFEARSVAKTMATMVAEPYVNHVPTMTGGVGRENLTRFYRDHFIFSCVSPLDSQTHESVYGAVRNRNPADARLQVISRTVGPDRVYLMLIADEFIYHITHDRTVDWLLPQVPPTGKKLAIPMMAVVNIRGDRLYNEHIWWDQATALMQCGILPTHLPYPTPEGQPKMTIRIPAAGVETANMLVDETQGKSNEMLGEGWGLIKHAD</sequence>
<dbReference type="Gene3D" id="3.10.450.50">
    <property type="match status" value="1"/>
</dbReference>
<comment type="caution">
    <text evidence="1">The sequence shown here is derived from an EMBL/GenBank/DDBJ whole genome shotgun (WGS) entry which is preliminary data.</text>
</comment>
<dbReference type="GO" id="GO:0016787">
    <property type="term" value="F:hydrolase activity"/>
    <property type="evidence" value="ECO:0007669"/>
    <property type="project" value="UniProtKB-KW"/>
</dbReference>
<dbReference type="GeneID" id="6013932"/>
<dbReference type="AlphaFoldDB" id="A8NY96"/>
<dbReference type="InterPro" id="IPR032710">
    <property type="entry name" value="NTF2-like_dom_sf"/>
</dbReference>
<evidence type="ECO:0000313" key="2">
    <source>
        <dbReference type="Proteomes" id="UP000001861"/>
    </source>
</evidence>
<keyword evidence="1" id="KW-0378">Hydrolase</keyword>